<reference evidence="1" key="1">
    <citation type="submission" date="2020-11" db="EMBL/GenBank/DDBJ databases">
        <authorList>
            <person name="Tran Van P."/>
        </authorList>
    </citation>
    <scope>NUCLEOTIDE SEQUENCE</scope>
</reference>
<dbReference type="Gene3D" id="2.20.20.160">
    <property type="match status" value="2"/>
</dbReference>
<gene>
    <name evidence="1" type="ORF">DSTB1V02_LOCUS6649</name>
</gene>
<proteinExistence type="predicted"/>
<keyword evidence="2" id="KW-1185">Reference proteome</keyword>
<dbReference type="OrthoDB" id="8177523at2759"/>
<dbReference type="Proteomes" id="UP000677054">
    <property type="component" value="Unassembled WGS sequence"/>
</dbReference>
<organism evidence="1">
    <name type="scientific">Darwinula stevensoni</name>
    <dbReference type="NCBI Taxonomy" id="69355"/>
    <lineage>
        <taxon>Eukaryota</taxon>
        <taxon>Metazoa</taxon>
        <taxon>Ecdysozoa</taxon>
        <taxon>Arthropoda</taxon>
        <taxon>Crustacea</taxon>
        <taxon>Oligostraca</taxon>
        <taxon>Ostracoda</taxon>
        <taxon>Podocopa</taxon>
        <taxon>Podocopida</taxon>
        <taxon>Darwinulocopina</taxon>
        <taxon>Darwinuloidea</taxon>
        <taxon>Darwinulidae</taxon>
        <taxon>Darwinula</taxon>
    </lineage>
</organism>
<dbReference type="EMBL" id="CAJPEV010001244">
    <property type="protein sequence ID" value="CAG0891583.1"/>
    <property type="molecule type" value="Genomic_DNA"/>
</dbReference>
<accession>A0A7R8XBI4</accession>
<dbReference type="EMBL" id="LR900761">
    <property type="protein sequence ID" value="CAD7246806.1"/>
    <property type="molecule type" value="Genomic_DNA"/>
</dbReference>
<evidence type="ECO:0000313" key="1">
    <source>
        <dbReference type="EMBL" id="CAD7246806.1"/>
    </source>
</evidence>
<sequence>MNEDCSREGEEDLSECGPYEVCNKVDTYSTPWVERQCRCPGSNQCSLAIGPYDGHTITDRNQLLKICEKVSELPKCRYFRDITWTVELSRRNATAQTLHCRCPKGSHAYILKREGDVYAFACSPQSRLGCERKQPCRLFSVKKRETVEEVSTNTICRCSGPMTCPKHHSNQGVLAGKTYSREGIRTFLGYCL</sequence>
<dbReference type="InterPro" id="IPR021633">
    <property type="entry name" value="Argos"/>
</dbReference>
<dbReference type="AlphaFoldDB" id="A0A7R8XBI4"/>
<protein>
    <submittedName>
        <fullName evidence="1">Uncharacterized protein</fullName>
    </submittedName>
</protein>
<dbReference type="Gene3D" id="2.20.20.150">
    <property type="match status" value="1"/>
</dbReference>
<dbReference type="Pfam" id="PF11581">
    <property type="entry name" value="Argos"/>
    <property type="match status" value="1"/>
</dbReference>
<evidence type="ECO:0000313" key="2">
    <source>
        <dbReference type="Proteomes" id="UP000677054"/>
    </source>
</evidence>
<name>A0A7R8XBI4_9CRUS</name>